<sequence>MSTDNLNINLDKSNSDKSDNSDSNTSDFNEIKLTKNEKFWWYRDNENMNYKRPLIYSNDDGHITEYIQVIITKDKKFLIDLSYKSLIKKYKFIIEKENVIDEKTKIFLLKLLYSEANINNIKFKNGCKLDFCDSNIEIINK</sequence>
<comment type="caution">
    <text evidence="2">The sequence shown here is derived from an EMBL/GenBank/DDBJ whole genome shotgun (WGS) entry which is preliminary data.</text>
</comment>
<evidence type="ECO:0000313" key="2">
    <source>
        <dbReference type="EMBL" id="CAG8590957.1"/>
    </source>
</evidence>
<gene>
    <name evidence="2" type="ORF">CPELLU_LOCUS6527</name>
</gene>
<dbReference type="Proteomes" id="UP000789759">
    <property type="component" value="Unassembled WGS sequence"/>
</dbReference>
<name>A0A9N9C510_9GLOM</name>
<dbReference type="AlphaFoldDB" id="A0A9N9C510"/>
<reference evidence="2" key="1">
    <citation type="submission" date="2021-06" db="EMBL/GenBank/DDBJ databases">
        <authorList>
            <person name="Kallberg Y."/>
            <person name="Tangrot J."/>
            <person name="Rosling A."/>
        </authorList>
    </citation>
    <scope>NUCLEOTIDE SEQUENCE</scope>
    <source>
        <strain evidence="2">FL966</strain>
    </source>
</reference>
<protein>
    <submittedName>
        <fullName evidence="2">23398_t:CDS:1</fullName>
    </submittedName>
</protein>
<dbReference type="EMBL" id="CAJVQA010004098">
    <property type="protein sequence ID" value="CAG8590957.1"/>
    <property type="molecule type" value="Genomic_DNA"/>
</dbReference>
<feature type="region of interest" description="Disordered" evidence="1">
    <location>
        <begin position="1"/>
        <end position="27"/>
    </location>
</feature>
<accession>A0A9N9C510</accession>
<dbReference type="OrthoDB" id="2343099at2759"/>
<evidence type="ECO:0000313" key="3">
    <source>
        <dbReference type="Proteomes" id="UP000789759"/>
    </source>
</evidence>
<evidence type="ECO:0000256" key="1">
    <source>
        <dbReference type="SAM" id="MobiDB-lite"/>
    </source>
</evidence>
<proteinExistence type="predicted"/>
<keyword evidence="3" id="KW-1185">Reference proteome</keyword>
<organism evidence="2 3">
    <name type="scientific">Cetraspora pellucida</name>
    <dbReference type="NCBI Taxonomy" id="1433469"/>
    <lineage>
        <taxon>Eukaryota</taxon>
        <taxon>Fungi</taxon>
        <taxon>Fungi incertae sedis</taxon>
        <taxon>Mucoromycota</taxon>
        <taxon>Glomeromycotina</taxon>
        <taxon>Glomeromycetes</taxon>
        <taxon>Diversisporales</taxon>
        <taxon>Gigasporaceae</taxon>
        <taxon>Cetraspora</taxon>
    </lineage>
</organism>